<name>A0A449B5E5_9BACT</name>
<dbReference type="KEGG" id="mmau:NCTC10168_00769"/>
<dbReference type="RefSeq" id="WP_129647242.1">
    <property type="nucleotide sequence ID" value="NZ_LR215037.1"/>
</dbReference>
<evidence type="ECO:0000256" key="1">
    <source>
        <dbReference type="SAM" id="Phobius"/>
    </source>
</evidence>
<sequence length="158" mass="18540">MNKVKEYFLRSFYPKKWIHMAIVIIASLTLFLILFFLKWQNNDSLRVAADSTFVIGMTFFVYGIIILIFQMGFGLSLFRKNKYKEENDLNNEIQNEKSKKRTKASELRLAYLNEKYKKAVNEREIKDSNKKYVLMEVLISIIGIILLIISGIISNNLI</sequence>
<keyword evidence="1" id="KW-0472">Membrane</keyword>
<keyword evidence="3" id="KW-1185">Reference proteome</keyword>
<protein>
    <recommendedName>
        <fullName evidence="4">DUF3899 domain-containing protein</fullName>
    </recommendedName>
</protein>
<proteinExistence type="predicted"/>
<keyword evidence="1" id="KW-1133">Transmembrane helix</keyword>
<dbReference type="AlphaFoldDB" id="A0A449B5E5"/>
<evidence type="ECO:0008006" key="4">
    <source>
        <dbReference type="Google" id="ProtNLM"/>
    </source>
</evidence>
<evidence type="ECO:0000313" key="2">
    <source>
        <dbReference type="EMBL" id="VEU75820.1"/>
    </source>
</evidence>
<accession>A0A449B5E5</accession>
<keyword evidence="1" id="KW-0812">Transmembrane</keyword>
<feature type="transmembrane region" description="Helical" evidence="1">
    <location>
        <begin position="132"/>
        <end position="153"/>
    </location>
</feature>
<organism evidence="2 3">
    <name type="scientific">Mycoplasmopsis maculosa</name>
    <dbReference type="NCBI Taxonomy" id="114885"/>
    <lineage>
        <taxon>Bacteria</taxon>
        <taxon>Bacillati</taxon>
        <taxon>Mycoplasmatota</taxon>
        <taxon>Mycoplasmoidales</taxon>
        <taxon>Metamycoplasmataceae</taxon>
        <taxon>Mycoplasmopsis</taxon>
    </lineage>
</organism>
<reference evidence="2 3" key="1">
    <citation type="submission" date="2019-01" db="EMBL/GenBank/DDBJ databases">
        <authorList>
            <consortium name="Pathogen Informatics"/>
        </authorList>
    </citation>
    <scope>NUCLEOTIDE SEQUENCE [LARGE SCALE GENOMIC DNA]</scope>
    <source>
        <strain evidence="2 3">NCTC10168</strain>
    </source>
</reference>
<evidence type="ECO:0000313" key="3">
    <source>
        <dbReference type="Proteomes" id="UP000290243"/>
    </source>
</evidence>
<dbReference type="OrthoDB" id="398357at2"/>
<dbReference type="EMBL" id="LR215037">
    <property type="protein sequence ID" value="VEU75820.1"/>
    <property type="molecule type" value="Genomic_DNA"/>
</dbReference>
<dbReference type="Proteomes" id="UP000290243">
    <property type="component" value="Chromosome"/>
</dbReference>
<feature type="transmembrane region" description="Helical" evidence="1">
    <location>
        <begin position="20"/>
        <end position="39"/>
    </location>
</feature>
<feature type="transmembrane region" description="Helical" evidence="1">
    <location>
        <begin position="59"/>
        <end position="78"/>
    </location>
</feature>
<gene>
    <name evidence="2" type="ORF">NCTC10168_00769</name>
</gene>